<dbReference type="Gene3D" id="1.10.287.560">
    <property type="entry name" value="Histidine kinase CheA-like, homodimeric domain"/>
    <property type="match status" value="1"/>
</dbReference>
<dbReference type="InterPro" id="IPR037006">
    <property type="entry name" value="CheA-like_homodim_sf"/>
</dbReference>
<feature type="compositionally biased region" description="Polar residues" evidence="11">
    <location>
        <begin position="274"/>
        <end position="288"/>
    </location>
</feature>
<comment type="catalytic activity">
    <reaction evidence="1">
        <text>ATP + protein L-histidine = ADP + protein N-phospho-L-histidine.</text>
        <dbReference type="EC" id="2.7.13.3"/>
    </reaction>
</comment>
<evidence type="ECO:0000256" key="6">
    <source>
        <dbReference type="ARBA" id="ARBA00022679"/>
    </source>
</evidence>
<dbReference type="GO" id="GO:0000155">
    <property type="term" value="F:phosphorelay sensor kinase activity"/>
    <property type="evidence" value="ECO:0007669"/>
    <property type="project" value="InterPro"/>
</dbReference>
<evidence type="ECO:0000313" key="15">
    <source>
        <dbReference type="EMBL" id="CUS54763.1"/>
    </source>
</evidence>
<evidence type="ECO:0000256" key="7">
    <source>
        <dbReference type="ARBA" id="ARBA00022741"/>
    </source>
</evidence>
<dbReference type="GO" id="GO:0006935">
    <property type="term" value="P:chemotaxis"/>
    <property type="evidence" value="ECO:0007669"/>
    <property type="project" value="UniProtKB-KW"/>
</dbReference>
<dbReference type="SMART" id="SM00387">
    <property type="entry name" value="HATPase_c"/>
    <property type="match status" value="1"/>
</dbReference>
<dbReference type="Pfam" id="PF02895">
    <property type="entry name" value="H-kinase_dim"/>
    <property type="match status" value="1"/>
</dbReference>
<dbReference type="InterPro" id="IPR036641">
    <property type="entry name" value="HPT_dom_sf"/>
</dbReference>
<evidence type="ECO:0000259" key="14">
    <source>
        <dbReference type="PROSITE" id="PS50894"/>
    </source>
</evidence>
<dbReference type="InterPro" id="IPR004358">
    <property type="entry name" value="Sig_transdc_His_kin-like_C"/>
</dbReference>
<keyword evidence="7" id="KW-0547">Nucleotide-binding</keyword>
<dbReference type="SUPFAM" id="SSF47384">
    <property type="entry name" value="Homodimeric domain of signal transducing histidine kinase"/>
    <property type="match status" value="1"/>
</dbReference>
<dbReference type="Gene3D" id="2.30.30.40">
    <property type="entry name" value="SH3 Domains"/>
    <property type="match status" value="1"/>
</dbReference>
<proteinExistence type="predicted"/>
<dbReference type="SMART" id="SM00260">
    <property type="entry name" value="CheW"/>
    <property type="match status" value="1"/>
</dbReference>
<evidence type="ECO:0000256" key="10">
    <source>
        <dbReference type="ARBA" id="ARBA00023012"/>
    </source>
</evidence>
<keyword evidence="6 15" id="KW-0808">Transferase</keyword>
<dbReference type="PRINTS" id="PR00344">
    <property type="entry name" value="BCTRLSENSOR"/>
</dbReference>
<dbReference type="InterPro" id="IPR036097">
    <property type="entry name" value="HisK_dim/P_sf"/>
</dbReference>
<feature type="domain" description="CheW-like" evidence="13">
    <location>
        <begin position="567"/>
        <end position="698"/>
    </location>
</feature>
<evidence type="ECO:0000256" key="3">
    <source>
        <dbReference type="ARBA" id="ARBA00021495"/>
    </source>
</evidence>
<dbReference type="GO" id="GO:0005524">
    <property type="term" value="F:ATP binding"/>
    <property type="evidence" value="ECO:0007669"/>
    <property type="project" value="UniProtKB-KW"/>
</dbReference>
<feature type="region of interest" description="Disordered" evidence="11">
    <location>
        <begin position="264"/>
        <end position="313"/>
    </location>
</feature>
<dbReference type="PROSITE" id="PS50109">
    <property type="entry name" value="HIS_KIN"/>
    <property type="match status" value="1"/>
</dbReference>
<sequence length="698" mass="76578">MTADYIPIAEFVEESIELLQQMEEAVLELDSRPGDRALVDQLFRGMHTIKGGAAVVMRSDLADYAHRLESLLDQVRGGQVSTGKTLISTLLEAIDCVGLFISGIPGGLAVDQTRVDASIQNVSALAESATHSPLEDQEAGESIPSALTPIASKKLQVYLVTLKFNPQMPEHGGDPLLLLKELAELGDCITVVHPGKLPDIAEFNASRLYVWWSIKLTTSLSQSQIEQTLLFFREGNELSAVPFDFTPEETDTVERAHQAQIAQAVAGTEDDVRSTPSGTSELTASVTGPVTGFKTTEPARISSGRESGDGTAGKSIRVSIARLERLQNLIGETVINQSRLIQLCEEAERLDPTFAGALNEFVEENSRSVRDLQDEIQAVRMVQVDTVFSRLRRVVRDYSVESNKEIRLRIEGGETELDKTVTDQLHGPLLHLIRNAMDHGIESSEERRQAAKDPAGTIWLRAFHRGGHVMVEVQDDGKGMDVQRIRQKGLDRGLIEESEELSDQQLLQLVFRPGFTTTDEVTDVSGRGVGMDSVKRDIEALLGSIDILSEPGRGTTLRLRLPLTLAIIDGMIVRVGSLTFIVPLLAVVEAIRPKADDIKKMKRDNELVEIRGEFLPLVRLHRKLNIDCEFSDPADAVLLVLQHVDSKQCLMVDEIVDQRPVVIKNLDDNFVQVPGMTGASIMGDGKVSFILDVAAIAA</sequence>
<dbReference type="FunFam" id="3.30.565.10:FF:000016">
    <property type="entry name" value="Chemotaxis protein CheA, putative"/>
    <property type="match status" value="1"/>
</dbReference>
<dbReference type="PANTHER" id="PTHR43395:SF10">
    <property type="entry name" value="CHEMOTAXIS PROTEIN CHEA"/>
    <property type="match status" value="1"/>
</dbReference>
<dbReference type="Pfam" id="PF01627">
    <property type="entry name" value="Hpt"/>
    <property type="match status" value="1"/>
</dbReference>
<dbReference type="Pfam" id="PF01584">
    <property type="entry name" value="CheW"/>
    <property type="match status" value="1"/>
</dbReference>
<dbReference type="PANTHER" id="PTHR43395">
    <property type="entry name" value="SENSOR HISTIDINE KINASE CHEA"/>
    <property type="match status" value="1"/>
</dbReference>
<dbReference type="PROSITE" id="PS50851">
    <property type="entry name" value="CHEW"/>
    <property type="match status" value="1"/>
</dbReference>
<dbReference type="Pfam" id="PF02518">
    <property type="entry name" value="HATPase_c"/>
    <property type="match status" value="1"/>
</dbReference>
<organism evidence="15">
    <name type="scientific">hydrothermal vent metagenome</name>
    <dbReference type="NCBI Taxonomy" id="652676"/>
    <lineage>
        <taxon>unclassified sequences</taxon>
        <taxon>metagenomes</taxon>
        <taxon>ecological metagenomes</taxon>
    </lineage>
</organism>
<dbReference type="InterPro" id="IPR005467">
    <property type="entry name" value="His_kinase_dom"/>
</dbReference>
<feature type="domain" description="Histidine kinase" evidence="12">
    <location>
        <begin position="360"/>
        <end position="565"/>
    </location>
</feature>
<keyword evidence="8 15" id="KW-0418">Kinase</keyword>
<dbReference type="InterPro" id="IPR004105">
    <property type="entry name" value="CheA-like_dim"/>
</dbReference>
<dbReference type="InterPro" id="IPR036061">
    <property type="entry name" value="CheW-like_dom_sf"/>
</dbReference>
<accession>A0A160TV53</accession>
<dbReference type="InterPro" id="IPR002545">
    <property type="entry name" value="CheW-lke_dom"/>
</dbReference>
<dbReference type="SUPFAM" id="SSF47226">
    <property type="entry name" value="Histidine-containing phosphotransfer domain, HPT domain"/>
    <property type="match status" value="1"/>
</dbReference>
<reference evidence="15" key="1">
    <citation type="submission" date="2015-10" db="EMBL/GenBank/DDBJ databases">
        <authorList>
            <person name="Gilbert D.G."/>
        </authorList>
    </citation>
    <scope>NUCLEOTIDE SEQUENCE</scope>
</reference>
<feature type="domain" description="HPt" evidence="14">
    <location>
        <begin position="1"/>
        <end position="104"/>
    </location>
</feature>
<dbReference type="InterPro" id="IPR036890">
    <property type="entry name" value="HATPase_C_sf"/>
</dbReference>
<dbReference type="EMBL" id="CZRL01000105">
    <property type="protein sequence ID" value="CUS54763.1"/>
    <property type="molecule type" value="Genomic_DNA"/>
</dbReference>
<dbReference type="Gene3D" id="3.30.565.10">
    <property type="entry name" value="Histidine kinase-like ATPase, C-terminal domain"/>
    <property type="match status" value="1"/>
</dbReference>
<name>A0A160TV53_9ZZZZ</name>
<gene>
    <name evidence="15" type="ORF">MGWOODY_XGa1701</name>
</gene>
<evidence type="ECO:0000259" key="13">
    <source>
        <dbReference type="PROSITE" id="PS50851"/>
    </source>
</evidence>
<evidence type="ECO:0000256" key="8">
    <source>
        <dbReference type="ARBA" id="ARBA00022777"/>
    </source>
</evidence>
<keyword evidence="4" id="KW-0145">Chemotaxis</keyword>
<dbReference type="InterPro" id="IPR008207">
    <property type="entry name" value="Sig_transdc_His_kin_Hpt_dom"/>
</dbReference>
<dbReference type="InterPro" id="IPR003594">
    <property type="entry name" value="HATPase_dom"/>
</dbReference>
<dbReference type="CDD" id="cd00731">
    <property type="entry name" value="CheA_reg"/>
    <property type="match status" value="1"/>
</dbReference>
<protein>
    <recommendedName>
        <fullName evidence="3">Chemotaxis protein CheA</fullName>
        <ecNumber evidence="2">2.7.13.3</ecNumber>
    </recommendedName>
</protein>
<dbReference type="Gene3D" id="1.20.120.160">
    <property type="entry name" value="HPT domain"/>
    <property type="match status" value="1"/>
</dbReference>
<evidence type="ECO:0000256" key="5">
    <source>
        <dbReference type="ARBA" id="ARBA00022553"/>
    </source>
</evidence>
<dbReference type="SUPFAM" id="SSF55874">
    <property type="entry name" value="ATPase domain of HSP90 chaperone/DNA topoisomerase II/histidine kinase"/>
    <property type="match status" value="1"/>
</dbReference>
<evidence type="ECO:0000256" key="2">
    <source>
        <dbReference type="ARBA" id="ARBA00012438"/>
    </source>
</evidence>
<keyword evidence="9" id="KW-0067">ATP-binding</keyword>
<dbReference type="SMART" id="SM00073">
    <property type="entry name" value="HPT"/>
    <property type="match status" value="1"/>
</dbReference>
<dbReference type="PROSITE" id="PS50894">
    <property type="entry name" value="HPT"/>
    <property type="match status" value="1"/>
</dbReference>
<dbReference type="InterPro" id="IPR051315">
    <property type="entry name" value="Bact_Chemotaxis_CheA"/>
</dbReference>
<dbReference type="EC" id="2.7.13.3" evidence="2"/>
<dbReference type="SUPFAM" id="SSF50341">
    <property type="entry name" value="CheW-like"/>
    <property type="match status" value="1"/>
</dbReference>
<evidence type="ECO:0000256" key="4">
    <source>
        <dbReference type="ARBA" id="ARBA00022500"/>
    </source>
</evidence>
<keyword evidence="5" id="KW-0597">Phosphoprotein</keyword>
<dbReference type="AlphaFoldDB" id="A0A160TV53"/>
<dbReference type="SMART" id="SM01231">
    <property type="entry name" value="H-kinase_dim"/>
    <property type="match status" value="1"/>
</dbReference>
<evidence type="ECO:0000256" key="1">
    <source>
        <dbReference type="ARBA" id="ARBA00000085"/>
    </source>
</evidence>
<dbReference type="GO" id="GO:0005737">
    <property type="term" value="C:cytoplasm"/>
    <property type="evidence" value="ECO:0007669"/>
    <property type="project" value="InterPro"/>
</dbReference>
<evidence type="ECO:0000259" key="12">
    <source>
        <dbReference type="PROSITE" id="PS50109"/>
    </source>
</evidence>
<dbReference type="CDD" id="cd00088">
    <property type="entry name" value="HPT"/>
    <property type="match status" value="1"/>
</dbReference>
<evidence type="ECO:0000256" key="11">
    <source>
        <dbReference type="SAM" id="MobiDB-lite"/>
    </source>
</evidence>
<keyword evidence="10" id="KW-0902">Two-component regulatory system</keyword>
<evidence type="ECO:0000256" key="9">
    <source>
        <dbReference type="ARBA" id="ARBA00022840"/>
    </source>
</evidence>